<evidence type="ECO:0000256" key="1">
    <source>
        <dbReference type="ARBA" id="ARBA00023026"/>
    </source>
</evidence>
<feature type="domain" description="Tc toxin complex TcA C-terminal TcB-binding" evidence="3">
    <location>
        <begin position="2715"/>
        <end position="3014"/>
    </location>
</feature>
<feature type="domain" description="Neuraminidase-like" evidence="4">
    <location>
        <begin position="1379"/>
        <end position="1503"/>
    </location>
</feature>
<keyword evidence="7" id="KW-1185">Reference proteome</keyword>
<dbReference type="InterPro" id="IPR018003">
    <property type="entry name" value="Insecticidal_toxin/plasmid_vir"/>
</dbReference>
<evidence type="ECO:0000259" key="4">
    <source>
        <dbReference type="Pfam" id="PF18413"/>
    </source>
</evidence>
<keyword evidence="1" id="KW-0843">Virulence</keyword>
<dbReference type="Pfam" id="PF03538">
    <property type="entry name" value="VRP1"/>
    <property type="match status" value="1"/>
</dbReference>
<dbReference type="KEGG" id="psty:BFS30_15225"/>
<dbReference type="Pfam" id="PF20220">
    <property type="entry name" value="ABC_toxin_N"/>
    <property type="match status" value="1"/>
</dbReference>
<evidence type="ECO:0000259" key="5">
    <source>
        <dbReference type="Pfam" id="PF20220"/>
    </source>
</evidence>
<sequence length="3182" mass="352245">MSAEGKTEPGVVTNNHKQIKRELNHKAMDKNKLTLQHPEFKSFYKMNPDFDILKFNFLDTESAALLNTKGLLKGTGLKKLMAYQRVLRLYPDVNVANELISDQLDSSIKITNIGQTTFVKTYGTRFGDDGAQIASQLYGSALHCKSRVMHLVASVKSIAASPNFSTMLFNPVDDSLGRTFQDMASYQDYFGSLDYCECEECNSIFGAAAYLVDLLSIIEKGITRANPDIADGLRLFDRRPDLEKIELTCENTNTLIPYLQIVNNLLANTLKDALTQSNSLIGGDVYLTLANSYFPFNLPFNLPLQQMEAVLGNQNLALSDVSAVLSKDNILTVDQAGKILMLSVETLNNLKKPNPANLAAVESANYGLTLTANDLKGLDRVDVYLKQSSLLLAGLKDALTQNLSAKEIFDVTGNYTPSMFGPTLILDQQGSDVTGTYATDGHIRGTMDGQVMRGQWTSATQFVDFTKGDIEFTFSDDGTSFTGKWSKGLGMPWELTAWNGTLNGTSTQGIIPHSLYINAPLAEKKYLKIVSNVTGDTIALQNLDTLDHMNRFIRLSALTGWTYVDTNWVLTTLLGANDISDGTFIELAKVKECMEQFGPDLGLLTCMWFDIRTIGMGKGPLSEAPFDQLFNSPAILQQTGKFYRPLIATATTSFVNPLYTDHPVLFVVDQELYDKSNPTDPTKLLVAQGQVIIRGIPTSQDNIRAIALAIFGQVATIQLTVSNLSALYRHIVLAKQLNTTIDRYVLLLKLLGYTLSGQPAQIQPVLDRDAVLRILNTANSIKYTGFTVYDIDYLVNQKNGLLISPYVNNGYRISAVPEFLKTLRVLLTASACLPDSFAANTITAEDSAQLFQSLVSLGYIDIYGLVVKDSSGLTDANWASIYIGTLIQKDDFIGPLLTTEESEQVYAALQTQKIISDKGRILTDPSKTDWTKILIGNPLVPIDAAQQAAVLAIMLSMQSLTDSDQQAFVVSQLSTLQSHQSDVFSNQIGAFFSVKDSTASLAIDAVKGADLAYLEPFIASPDAVSTEKAETFLLNVSKILMLQRIPGLTDEQLSSVCFSPAAYGLVGNNTYTYTAVLTVANLKPVVQSLGDTDNKLIEYFGQVWAAIPPPVAVLQDELCALTGWNKQQYLNVVKIVLNNPDGCKTLGEVIAVKAVFDLANTLGIDTYFLQTVNQTSSLPATITNWPVYNDVASKLLLTLQATTSSEAIQDQYRAINAEIEGEKRDAMLHFSISVLGKIWEDIKTPNNLYEFLLIDPETGGCSDISLIEEAINAAQLYLQRCRLNLEKDIHISPLDIPHVWWEWMMSYRVWEANRKIFVYPENYIDPRLRKSKTSLFDDLENTLMQGEVTTGLVETAYVKYLDDFSVFAKLRYVDAYQTIVVDKERGPIDTLFLFARTQEQPYHFFYITRETVGNCSGGAQYQWTEWKNINIKIDARHVTPVYAFNKLFVFWVELTNIKDSAGLTGETGDKTSITTHSNIITKASIKYSYYNFNEQWVQPQTLVADKVVNVLSVDTGIYGSFAKEFKNKDAACWTRVSVINTQADNYIGNTKAPDEKLIVYFGPLGTYGNLDKIPVIPNLVNDSTAVYAFKDMLKNDYFNLQQMDYFNLKGYIPLCGHYVVDEVLTNQIILNQNEYLVLASNTLSTFMPPTFTASISDTCLVAQTNYSSIVANNCNGIDNGYTELLTGPQVVTDSSFVIVPYIDFVQSQYIRSQILKNMPGIIDGNNQITKAALSLSVSSISSELVISEDHAVLVQNQFYNLYYGSLVLFSNLSYNAEVVPVKNQPNTFILDNNDEAFLVTAINNVVETELTVLNGDSFVSATINKSQSENYFVILSTDPNNYIFPNGTVNNALLKNATAFSISKLLAVPLADGTAIYDTLTVAGQATQKVVVKDYDKIDQQIRITATLTPDCFVSLSVTEDQSETYFNILSTPPNAYILADGSVNFTLVKGVTTFAIGHLIGLTPTDPTVINIVAVLKSAASIITQDSFVTLAVDPGTNQPYITPAQSAIYFGILSTAPNNYILTNGLVNQKLMENVTVFSIGALLSLKPYSFEVASVISVLSSYLPVALGYAYPNEPDSAPGKLIQYDQDNIYSLQFKVERLSTGAINSISQAMTFGGIDAALALDIQQPPVTIKKPFSNLEPNTSLLAAPLTGPVVIQPSIIANQEVDFTGPYGMYYWELFFHTPFLVAAMLNSNQRFEDAESWLQYIFNPTMQNKYLTVDVFVAKRPRDISASVMEGFYPILQTPPNQYIDDKGRVTSLVLNTSPYALSLLLALPLDQGTEVLNLLNNYYVNKPEVRAWQFNPFRNYTLQTLLQNLSSCAQIAVYNDDPFDPDAIARLRIGAYEKTIMMKYIDNLLDWGDFEFAQYSWESITMARMYYGYASDLLGPRPVDVGICEVPFPVTFQDIAAKYKDGDIPQFLIDMEHLSATGPIQPVAGDPAKPFNDLGFYFGVPDNEDLSAYWDRIEDRLYKIRHCLNIDGVAKPLPLFQPPLNPMDLVRASAQGGNVLGVASQQQQNISYYRFTYLIDRARAYTELVSEFGSGLLSALEKSDAEALSVLSLNQSKTILNMTMVIKNQQLEGLQNQLSGMEESLQSAQNRNLFYTTMIDAGFNAAENSALAFMQSSIEVQEVMAGIQGVSIAGYLAPCIFGFSDGGMKFGDAINMGAQMLQTTSQILSQQGSSAETIGQFQRRAEDWQLQQQTAQFDINQIQDQILSLQTNITSSQQEIEIQKKSIEQNQDLISFYQNKFTNQELYQWMISRLSAVYFQAYKLALDTALTAQMSYQYELDRNDAYITFGYWDSLHKGLLAADGLKLSIAQLDNAYTENNKRRMEIEKTISLKSLNPEAFYAFLSGSNRGTLMFSLTEELYDRDFPSHYCRRIKSVSVSIPAVIGPYQNIHATLTQNTNLVVLIPDKEVVNYVIYQTAPQKSGNAPATPAANALRQNWASSQQIALSKGVDDSGVFALNFDDPRYLPFEATGAVSSWTLSMPPATNQIDFASISDVILSVKYTAKDGGSSFGQDVTGLYSGSDKQYQNIRITSFNLAQAFANNWYQLFQTPPDINKQQKLTFPIAYNMVLPNLKNVQLNQIIIDLGTAPGAVVSSNTNGLLLKVGNVTVPVSIQNNQGTVSDADLATITQWLGLDWSLIFVTDKLPQLCSNNQLDPAKLIEAILFVGYTSDI</sequence>
<gene>
    <name evidence="6" type="ORF">BFS30_15225</name>
</gene>
<dbReference type="InterPro" id="IPR040840">
    <property type="entry name" value="TcA_TcB_BD"/>
</dbReference>
<dbReference type="Proteomes" id="UP000094313">
    <property type="component" value="Chromosome"/>
</dbReference>
<dbReference type="EMBL" id="CP017141">
    <property type="protein sequence ID" value="AOM78411.1"/>
    <property type="molecule type" value="Genomic_DNA"/>
</dbReference>
<organism evidence="6 7">
    <name type="scientific">Pedobacter steynii</name>
    <dbReference type="NCBI Taxonomy" id="430522"/>
    <lineage>
        <taxon>Bacteria</taxon>
        <taxon>Pseudomonadati</taxon>
        <taxon>Bacteroidota</taxon>
        <taxon>Sphingobacteriia</taxon>
        <taxon>Sphingobacteriales</taxon>
        <taxon>Sphingobacteriaceae</taxon>
        <taxon>Pedobacter</taxon>
    </lineage>
</organism>
<feature type="domain" description="ABC toxin N-terminal" evidence="5">
    <location>
        <begin position="1218"/>
        <end position="1340"/>
    </location>
</feature>
<evidence type="ECO:0000259" key="3">
    <source>
        <dbReference type="Pfam" id="PF18276"/>
    </source>
</evidence>
<evidence type="ECO:0000256" key="2">
    <source>
        <dbReference type="SAM" id="Coils"/>
    </source>
</evidence>
<dbReference type="InterPro" id="IPR041079">
    <property type="entry name" value="Neuraminidase-like"/>
</dbReference>
<evidence type="ECO:0000313" key="7">
    <source>
        <dbReference type="Proteomes" id="UP000094313"/>
    </source>
</evidence>
<evidence type="ECO:0000313" key="6">
    <source>
        <dbReference type="EMBL" id="AOM78411.1"/>
    </source>
</evidence>
<dbReference type="Pfam" id="PF18276">
    <property type="entry name" value="TcA_TcB_BD"/>
    <property type="match status" value="1"/>
</dbReference>
<dbReference type="InterPro" id="IPR046839">
    <property type="entry name" value="ABC_toxin_N"/>
</dbReference>
<keyword evidence="2" id="KW-0175">Coiled coil</keyword>
<proteinExistence type="predicted"/>
<dbReference type="Pfam" id="PF18413">
    <property type="entry name" value="Neuraminidase"/>
    <property type="match status" value="1"/>
</dbReference>
<evidence type="ECO:0008006" key="8">
    <source>
        <dbReference type="Google" id="ProtNLM"/>
    </source>
</evidence>
<reference evidence="6 7" key="1">
    <citation type="submission" date="2016-08" db="EMBL/GenBank/DDBJ databases">
        <authorList>
            <person name="Seilhamer J.J."/>
        </authorList>
    </citation>
    <scope>NUCLEOTIDE SEQUENCE [LARGE SCALE GENOMIC DNA]</scope>
    <source>
        <strain evidence="6 7">DX4</strain>
    </source>
</reference>
<name>A0A1D7QIA4_9SPHI</name>
<protein>
    <recommendedName>
        <fullName evidence="8">Virulence plasmid A protein</fullName>
    </recommendedName>
</protein>
<accession>A0A1D7QIA4</accession>
<feature type="coiled-coil region" evidence="2">
    <location>
        <begin position="2574"/>
        <end position="2601"/>
    </location>
</feature>